<accession>A0ABP7KE27</accession>
<keyword evidence="1" id="KW-0472">Membrane</keyword>
<sequence length="114" mass="12978">MDASEEAARGLSDIENFLYREAHLQAAQRRVAEFTARMPDLTREQTGDIERWYVEEQTYVAHMVTRHIADSITAAEARYRTRLMRRRRGTLAAMTLLTAVMMGLCVAVVLGMSV</sequence>
<name>A0ABP7KE27_9ACTN</name>
<comment type="caution">
    <text evidence="2">The sequence shown here is derived from an EMBL/GenBank/DDBJ whole genome shotgun (WGS) entry which is preliminary data.</text>
</comment>
<protein>
    <submittedName>
        <fullName evidence="2">Uncharacterized protein</fullName>
    </submittedName>
</protein>
<dbReference type="EMBL" id="BAAAZA010000012">
    <property type="protein sequence ID" value="GAA3874534.1"/>
    <property type="molecule type" value="Genomic_DNA"/>
</dbReference>
<evidence type="ECO:0000313" key="3">
    <source>
        <dbReference type="Proteomes" id="UP001501563"/>
    </source>
</evidence>
<organism evidence="2 3">
    <name type="scientific">Streptomyces lannensis</name>
    <dbReference type="NCBI Taxonomy" id="766498"/>
    <lineage>
        <taxon>Bacteria</taxon>
        <taxon>Bacillati</taxon>
        <taxon>Actinomycetota</taxon>
        <taxon>Actinomycetes</taxon>
        <taxon>Kitasatosporales</taxon>
        <taxon>Streptomycetaceae</taxon>
        <taxon>Streptomyces</taxon>
    </lineage>
</organism>
<keyword evidence="1" id="KW-0812">Transmembrane</keyword>
<reference evidence="3" key="1">
    <citation type="journal article" date="2019" name="Int. J. Syst. Evol. Microbiol.">
        <title>The Global Catalogue of Microorganisms (GCM) 10K type strain sequencing project: providing services to taxonomists for standard genome sequencing and annotation.</title>
        <authorList>
            <consortium name="The Broad Institute Genomics Platform"/>
            <consortium name="The Broad Institute Genome Sequencing Center for Infectious Disease"/>
            <person name="Wu L."/>
            <person name="Ma J."/>
        </authorList>
    </citation>
    <scope>NUCLEOTIDE SEQUENCE [LARGE SCALE GENOMIC DNA]</scope>
    <source>
        <strain evidence="3">JCM 16578</strain>
    </source>
</reference>
<feature type="transmembrane region" description="Helical" evidence="1">
    <location>
        <begin position="90"/>
        <end position="112"/>
    </location>
</feature>
<dbReference type="Proteomes" id="UP001501563">
    <property type="component" value="Unassembled WGS sequence"/>
</dbReference>
<keyword evidence="3" id="KW-1185">Reference proteome</keyword>
<gene>
    <name evidence="2" type="ORF">GCM10022207_45350</name>
</gene>
<dbReference type="RefSeq" id="WP_345550510.1">
    <property type="nucleotide sequence ID" value="NZ_BAAAZA010000012.1"/>
</dbReference>
<evidence type="ECO:0000313" key="2">
    <source>
        <dbReference type="EMBL" id="GAA3874534.1"/>
    </source>
</evidence>
<evidence type="ECO:0000256" key="1">
    <source>
        <dbReference type="SAM" id="Phobius"/>
    </source>
</evidence>
<proteinExistence type="predicted"/>
<keyword evidence="1" id="KW-1133">Transmembrane helix</keyword>